<evidence type="ECO:0000313" key="5">
    <source>
        <dbReference type="Proteomes" id="UP001165065"/>
    </source>
</evidence>
<dbReference type="Pfam" id="PF14908">
    <property type="entry name" value="HU-CCDC81_euk_1"/>
    <property type="match status" value="1"/>
</dbReference>
<sequence length="536" mass="60415">MSTYTLERIIDECIADGIKRNRGQSKTAAVGKKTYYSVWDSYNAWLLEKMLKRKGAECPSLANISWEFFSKATDPSDPETFTMRCKPCFVLSDAFMKANNIPKKKGAMLPTLAPSEMINFHNLALRYSTSLTKDMIFTTFTSLVRKIGEIVGSGRIIKLPFSVGYLLSKDKKTKFIFNSEALKMQGGENPVVFSMKKPEAPAVDPLPAPSISGDAHKAEGEQYPAVSSPQDEDDMASTNVNAIPQDEYPEREAEGDFFPLEGASATNFAAQEEAYERYIEKLENDAVAENKLNMLLVEMQKEKDEKQRIKEEKAVQLLKDMQTSQLEQWAQYNLEKEKEIQYRKAPSATSFYPRMDEKGEDSGRAKIENPYGVPVTRQFLGLPGVPKKGMGYRLSKGELVKDLDSQIELKRSQSQAEKSMKEEEERRYIEHIAMELDYDNQAKQLEAKSKKRELMAAWQREAFLKKMKELRMKGDIEGLRKHHAEHKMRLGNSITLPEITTGGMEETGGGNQASSARRAEGGGFAANVSVGFDSRK</sequence>
<dbReference type="InterPro" id="IPR028034">
    <property type="entry name" value="HU-CCDC81"/>
</dbReference>
<dbReference type="GO" id="GO:0005815">
    <property type="term" value="C:microtubule organizing center"/>
    <property type="evidence" value="ECO:0007669"/>
    <property type="project" value="TreeGrafter"/>
</dbReference>
<dbReference type="InterPro" id="IPR040673">
    <property type="entry name" value="CCDC81_HU_dom_2"/>
</dbReference>
<name>A0A9W7FWL7_9STRA</name>
<feature type="domain" description="CCDC81 HU" evidence="2">
    <location>
        <begin position="29"/>
        <end position="100"/>
    </location>
</feature>
<evidence type="ECO:0000259" key="3">
    <source>
        <dbReference type="Pfam" id="PF18289"/>
    </source>
</evidence>
<comment type="caution">
    <text evidence="4">The sequence shown here is derived from an EMBL/GenBank/DDBJ whole genome shotgun (WGS) entry which is preliminary data.</text>
</comment>
<keyword evidence="5" id="KW-1185">Reference proteome</keyword>
<dbReference type="PANTHER" id="PTHR14362:SF2">
    <property type="entry name" value="COILED-COIL DOMAIN-CONTAINING PROTEIN 81"/>
    <property type="match status" value="1"/>
</dbReference>
<evidence type="ECO:0000256" key="1">
    <source>
        <dbReference type="SAM" id="MobiDB-lite"/>
    </source>
</evidence>
<proteinExistence type="predicted"/>
<dbReference type="PANTHER" id="PTHR14362">
    <property type="entry name" value="COILED-COIL DOMAIN-CONTAINING PROTEIN 81"/>
    <property type="match status" value="1"/>
</dbReference>
<dbReference type="InterPro" id="IPR026295">
    <property type="entry name" value="CCD81"/>
</dbReference>
<accession>A0A9W7FWL7</accession>
<dbReference type="EMBL" id="BRYA01000516">
    <property type="protein sequence ID" value="GMI20589.1"/>
    <property type="molecule type" value="Genomic_DNA"/>
</dbReference>
<dbReference type="AlphaFoldDB" id="A0A9W7FWL7"/>
<evidence type="ECO:0000313" key="4">
    <source>
        <dbReference type="EMBL" id="GMI20589.1"/>
    </source>
</evidence>
<dbReference type="OrthoDB" id="552140at2759"/>
<protein>
    <recommendedName>
        <fullName evidence="6">CCDC81 HU domain-containing protein</fullName>
    </recommendedName>
</protein>
<feature type="region of interest" description="Disordered" evidence="1">
    <location>
        <begin position="207"/>
        <end position="235"/>
    </location>
</feature>
<dbReference type="Proteomes" id="UP001165065">
    <property type="component" value="Unassembled WGS sequence"/>
</dbReference>
<feature type="region of interest" description="Disordered" evidence="1">
    <location>
        <begin position="496"/>
        <end position="520"/>
    </location>
</feature>
<feature type="domain" description="CCDC81 HU" evidence="3">
    <location>
        <begin position="117"/>
        <end position="183"/>
    </location>
</feature>
<evidence type="ECO:0008006" key="6">
    <source>
        <dbReference type="Google" id="ProtNLM"/>
    </source>
</evidence>
<organism evidence="4 5">
    <name type="scientific">Triparma columacea</name>
    <dbReference type="NCBI Taxonomy" id="722753"/>
    <lineage>
        <taxon>Eukaryota</taxon>
        <taxon>Sar</taxon>
        <taxon>Stramenopiles</taxon>
        <taxon>Ochrophyta</taxon>
        <taxon>Bolidophyceae</taxon>
        <taxon>Parmales</taxon>
        <taxon>Triparmaceae</taxon>
        <taxon>Triparma</taxon>
    </lineage>
</organism>
<evidence type="ECO:0000259" key="2">
    <source>
        <dbReference type="Pfam" id="PF14908"/>
    </source>
</evidence>
<reference evidence="5" key="1">
    <citation type="journal article" date="2023" name="Commun. Biol.">
        <title>Genome analysis of Parmales, the sister group of diatoms, reveals the evolutionary specialization of diatoms from phago-mixotrophs to photoautotrophs.</title>
        <authorList>
            <person name="Ban H."/>
            <person name="Sato S."/>
            <person name="Yoshikawa S."/>
            <person name="Yamada K."/>
            <person name="Nakamura Y."/>
            <person name="Ichinomiya M."/>
            <person name="Sato N."/>
            <person name="Blanc-Mathieu R."/>
            <person name="Endo H."/>
            <person name="Kuwata A."/>
            <person name="Ogata H."/>
        </authorList>
    </citation>
    <scope>NUCLEOTIDE SEQUENCE [LARGE SCALE GENOMIC DNA]</scope>
</reference>
<gene>
    <name evidence="4" type="ORF">TrCOL_g1108</name>
</gene>
<dbReference type="Pfam" id="PF18289">
    <property type="entry name" value="HU-CCDC81_euk_2"/>
    <property type="match status" value="1"/>
</dbReference>